<dbReference type="EMBL" id="CALNXJ010000034">
    <property type="protein sequence ID" value="CAH3140890.1"/>
    <property type="molecule type" value="Genomic_DNA"/>
</dbReference>
<evidence type="ECO:0000313" key="3">
    <source>
        <dbReference type="Proteomes" id="UP001159428"/>
    </source>
</evidence>
<feature type="non-terminal residue" evidence="2">
    <location>
        <position position="705"/>
    </location>
</feature>
<feature type="transmembrane region" description="Helical" evidence="1">
    <location>
        <begin position="285"/>
        <end position="307"/>
    </location>
</feature>
<keyword evidence="1" id="KW-0472">Membrane</keyword>
<feature type="transmembrane region" description="Helical" evidence="1">
    <location>
        <begin position="555"/>
        <end position="573"/>
    </location>
</feature>
<keyword evidence="1" id="KW-1133">Transmembrane helix</keyword>
<protein>
    <submittedName>
        <fullName evidence="2">Uncharacterized protein</fullName>
    </submittedName>
</protein>
<dbReference type="AlphaFoldDB" id="A0AAU9X9H8"/>
<keyword evidence="3" id="KW-1185">Reference proteome</keyword>
<feature type="transmembrane region" description="Helical" evidence="1">
    <location>
        <begin position="630"/>
        <end position="649"/>
    </location>
</feature>
<keyword evidence="1" id="KW-0812">Transmembrane</keyword>
<feature type="transmembrane region" description="Helical" evidence="1">
    <location>
        <begin position="433"/>
        <end position="452"/>
    </location>
</feature>
<accession>A0AAU9X9H8</accession>
<feature type="transmembrane region" description="Helical" evidence="1">
    <location>
        <begin position="458"/>
        <end position="485"/>
    </location>
</feature>
<proteinExistence type="predicted"/>
<feature type="transmembrane region" description="Helical" evidence="1">
    <location>
        <begin position="506"/>
        <end position="535"/>
    </location>
</feature>
<feature type="transmembrane region" description="Helical" evidence="1">
    <location>
        <begin position="185"/>
        <end position="204"/>
    </location>
</feature>
<comment type="caution">
    <text evidence="2">The sequence shown here is derived from an EMBL/GenBank/DDBJ whole genome shotgun (WGS) entry which is preliminary data.</text>
</comment>
<evidence type="ECO:0000256" key="1">
    <source>
        <dbReference type="SAM" id="Phobius"/>
    </source>
</evidence>
<dbReference type="Proteomes" id="UP001159428">
    <property type="component" value="Unassembled WGS sequence"/>
</dbReference>
<name>A0AAU9X9H8_9CNID</name>
<reference evidence="2 3" key="1">
    <citation type="submission" date="2022-05" db="EMBL/GenBank/DDBJ databases">
        <authorList>
            <consortium name="Genoscope - CEA"/>
            <person name="William W."/>
        </authorList>
    </citation>
    <scope>NUCLEOTIDE SEQUENCE [LARGE SCALE GENOMIC DNA]</scope>
</reference>
<feature type="transmembrane region" description="Helical" evidence="1">
    <location>
        <begin position="327"/>
        <end position="344"/>
    </location>
</feature>
<feature type="non-terminal residue" evidence="2">
    <location>
        <position position="1"/>
    </location>
</feature>
<gene>
    <name evidence="2" type="ORF">PMEA_00019472</name>
</gene>
<feature type="transmembrane region" description="Helical" evidence="1">
    <location>
        <begin position="655"/>
        <end position="677"/>
    </location>
</feature>
<organism evidence="2 3">
    <name type="scientific">Pocillopora meandrina</name>
    <dbReference type="NCBI Taxonomy" id="46732"/>
    <lineage>
        <taxon>Eukaryota</taxon>
        <taxon>Metazoa</taxon>
        <taxon>Cnidaria</taxon>
        <taxon>Anthozoa</taxon>
        <taxon>Hexacorallia</taxon>
        <taxon>Scleractinia</taxon>
        <taxon>Astrocoeniina</taxon>
        <taxon>Pocilloporidae</taxon>
        <taxon>Pocillopora</taxon>
    </lineage>
</organism>
<evidence type="ECO:0000313" key="2">
    <source>
        <dbReference type="EMBL" id="CAH3140890.1"/>
    </source>
</evidence>
<sequence>RDVDCRLLPTDKDISTKFRLQASRKRVKMVYLNLKIGNGSYHPLELQDEFLPERWVWAKSIKEHMLSLPENYDVLSLGLLKYRVTSLDVHLADKPTGCVASLNSYSQNMAIGKMLLEYVTVKTKNSSDLQSQVVCVGVIKVRKGEDRKHLEYQCCGISPNNLESHQVLCDKTVSRSHWAELLDTILTLIAIFFVLFFPAFPLALPDYIFSLQRECDKAEYRPTEDTGPHADRLHHTRNGYVEINQDDEEDDGIAVDDATPLTISTLLFQVVQRLPDSRFSFNLKLAFMLVFLCPLSIYVQLGLTLAINKRHMDETLRKEIERGLSNTVFFIAYSICVSFPCFFLRPKDLLLSDQITRRCLCGRLSKLLRFPLLDIERSSVGDEIRVHLNLLKYGVYNLVPIFTNWCLRRLNTLFSTITCSTTMSNHKISRMRSALCAAWVIFSFFLTLLLAIFGEVFFIFLCLVMQVCFLGIFSPFYTLFLIFFLKTYRVTRAFCEYRVLIRVTGVFTIVLLLMCSYVILLFTITFLTSSCGFFTNTVAYTTIGIALNADNVTPYAAFVLVIITNIYLCYANFQNRYKEVKGMILTCRWELHKNTGSFYSNDTIPTRLYWFVCGRVLPVKSEICRMLRNMILILIFLFLVVYSIAFYGSENNVSASFSVIAVVLTGVLPALLLKLLTEGKSFKGLERVNLERKIHSAVEQFYPES</sequence>